<dbReference type="PANTHER" id="PTHR22950:SF700">
    <property type="entry name" value="AMINO ACID TRANSPORTER TRANSMEMBRANE DOMAIN-CONTAINING PROTEIN"/>
    <property type="match status" value="1"/>
</dbReference>
<dbReference type="InterPro" id="IPR013057">
    <property type="entry name" value="AA_transpt_TM"/>
</dbReference>
<keyword evidence="4 5" id="KW-0472">Membrane</keyword>
<protein>
    <submittedName>
        <fullName evidence="8">Vacuolar amino acid transporter 3-like</fullName>
    </submittedName>
</protein>
<keyword evidence="3 5" id="KW-1133">Transmembrane helix</keyword>
<sequence>MTAAYEGIGVVVPIESSMKGNRHNFSAFLHGGIILLTFILGAFGIIGYLHYGDSVSQMITENFPDDDSVVIIVKVTVCIGILFTYPLQMFPVIEIFEGILFTPRAVGSSLLAYILPCVFHLKLQWNQLSKGIIVKDLIIIVVGTVGGIISLIVVIQQFVLMRQSEF</sequence>
<organism evidence="7 8">
    <name type="scientific">Saccoglossus kowalevskii</name>
    <name type="common">Acorn worm</name>
    <dbReference type="NCBI Taxonomy" id="10224"/>
    <lineage>
        <taxon>Eukaryota</taxon>
        <taxon>Metazoa</taxon>
        <taxon>Hemichordata</taxon>
        <taxon>Enteropneusta</taxon>
        <taxon>Harrimaniidae</taxon>
        <taxon>Saccoglossus</taxon>
    </lineage>
</organism>
<dbReference type="Pfam" id="PF01490">
    <property type="entry name" value="Aa_trans"/>
    <property type="match status" value="1"/>
</dbReference>
<evidence type="ECO:0000256" key="5">
    <source>
        <dbReference type="SAM" id="Phobius"/>
    </source>
</evidence>
<reference evidence="8" key="1">
    <citation type="submission" date="2025-08" db="UniProtKB">
        <authorList>
            <consortium name="RefSeq"/>
        </authorList>
    </citation>
    <scope>IDENTIFICATION</scope>
    <source>
        <tissue evidence="8">Testes</tissue>
    </source>
</reference>
<evidence type="ECO:0000256" key="2">
    <source>
        <dbReference type="ARBA" id="ARBA00022692"/>
    </source>
</evidence>
<accession>A0ABM0N1C0</accession>
<evidence type="ECO:0000256" key="3">
    <source>
        <dbReference type="ARBA" id="ARBA00022989"/>
    </source>
</evidence>
<keyword evidence="7" id="KW-1185">Reference proteome</keyword>
<feature type="transmembrane region" description="Helical" evidence="5">
    <location>
        <begin position="137"/>
        <end position="160"/>
    </location>
</feature>
<evidence type="ECO:0000313" key="7">
    <source>
        <dbReference type="Proteomes" id="UP000694865"/>
    </source>
</evidence>
<evidence type="ECO:0000256" key="4">
    <source>
        <dbReference type="ARBA" id="ARBA00023136"/>
    </source>
</evidence>
<feature type="transmembrane region" description="Helical" evidence="5">
    <location>
        <begin position="27"/>
        <end position="51"/>
    </location>
</feature>
<evidence type="ECO:0000256" key="1">
    <source>
        <dbReference type="ARBA" id="ARBA00004141"/>
    </source>
</evidence>
<dbReference type="GeneID" id="100368505"/>
<evidence type="ECO:0000313" key="8">
    <source>
        <dbReference type="RefSeq" id="XP_006826061.1"/>
    </source>
</evidence>
<feature type="transmembrane region" description="Helical" evidence="5">
    <location>
        <begin position="105"/>
        <end position="125"/>
    </location>
</feature>
<evidence type="ECO:0000259" key="6">
    <source>
        <dbReference type="Pfam" id="PF01490"/>
    </source>
</evidence>
<feature type="transmembrane region" description="Helical" evidence="5">
    <location>
        <begin position="71"/>
        <end position="93"/>
    </location>
</feature>
<gene>
    <name evidence="8" type="primary">LOC100368505</name>
</gene>
<name>A0ABM0N1C0_SACKO</name>
<feature type="domain" description="Amino acid transporter transmembrane" evidence="6">
    <location>
        <begin position="3"/>
        <end position="102"/>
    </location>
</feature>
<dbReference type="Proteomes" id="UP000694865">
    <property type="component" value="Unplaced"/>
</dbReference>
<dbReference type="RefSeq" id="XP_006826061.1">
    <property type="nucleotide sequence ID" value="XM_006825998.1"/>
</dbReference>
<keyword evidence="2 5" id="KW-0812">Transmembrane</keyword>
<proteinExistence type="predicted"/>
<dbReference type="PANTHER" id="PTHR22950">
    <property type="entry name" value="AMINO ACID TRANSPORTER"/>
    <property type="match status" value="1"/>
</dbReference>
<comment type="subcellular location">
    <subcellularLocation>
        <location evidence="1">Membrane</location>
        <topology evidence="1">Multi-pass membrane protein</topology>
    </subcellularLocation>
</comment>